<dbReference type="EMBL" id="KZ819188">
    <property type="protein sequence ID" value="PWZ03043.1"/>
    <property type="molecule type" value="Genomic_DNA"/>
</dbReference>
<dbReference type="PANTHER" id="PTHR12588">
    <property type="entry name" value="MYOINOSITOL OXYGENASE"/>
    <property type="match status" value="1"/>
</dbReference>
<dbReference type="Proteomes" id="UP000246740">
    <property type="component" value="Unassembled WGS sequence"/>
</dbReference>
<evidence type="ECO:0000256" key="1">
    <source>
        <dbReference type="ARBA" id="ARBA00004496"/>
    </source>
</evidence>
<feature type="binding site" evidence="13">
    <location>
        <position position="187"/>
    </location>
    <ligand>
        <name>Fe cation</name>
        <dbReference type="ChEBI" id="CHEBI:24875"/>
        <label>1</label>
    </ligand>
</feature>
<evidence type="ECO:0000256" key="10">
    <source>
        <dbReference type="ARBA" id="ARBA00029668"/>
    </source>
</evidence>
<sequence>MAPVAAEPSVPAEISAPVSAKAGKVQEVRGTPSNATPEARPGVGAAMDDISDLVDEVNAYRGMHPGAPQPVCEEDEAWRTQGSQFDSEKDKTEFRRYEEALDHVKTFYATQHEKQTVAFNIAAREKFLRNGHATMTVWEAIEKLDTLVDESDPDTSLSQIQHLLQTAEAMRRDGKPDWMQLTGLIHDLGKLLCFFGADGQWDVVGDTFVVGCAPEGTVYPHTFEKNPDFYDERYNTKYGMYEPNCGLKNVMLSFGHDEYLYEIAKRDSTLPQAALDMIRYHSFYPWHREGAYRHLCTAEDEEALANVLAFNPYDLYSKSDSPPDPVELRPYYEGLIDKYFGGRDRQIRW</sequence>
<accession>A0A317XZ33</accession>
<keyword evidence="7 13" id="KW-0479">Metal-binding</keyword>
<dbReference type="EC" id="1.13.99.1" evidence="4 14"/>
<feature type="binding site" evidence="12">
    <location>
        <position position="190"/>
    </location>
    <ligand>
        <name>substrate</name>
    </ligand>
</feature>
<evidence type="ECO:0000256" key="13">
    <source>
        <dbReference type="PIRSR" id="PIRSR607828-2"/>
    </source>
</evidence>
<proteinExistence type="inferred from homology"/>
<comment type="catalytic activity">
    <reaction evidence="11 14">
        <text>myo-inositol + O2 = D-glucuronate + H2O + H(+)</text>
        <dbReference type="Rhea" id="RHEA:23696"/>
        <dbReference type="ChEBI" id="CHEBI:15377"/>
        <dbReference type="ChEBI" id="CHEBI:15378"/>
        <dbReference type="ChEBI" id="CHEBI:15379"/>
        <dbReference type="ChEBI" id="CHEBI:17268"/>
        <dbReference type="ChEBI" id="CHEBI:58720"/>
        <dbReference type="EC" id="1.13.99.1"/>
    </reaction>
</comment>
<gene>
    <name evidence="16" type="ORF">BCV70DRAFT_197279</name>
</gene>
<comment type="similarity">
    <text evidence="3 14">Belongs to the myo-inositol oxygenase family.</text>
</comment>
<feature type="binding site" evidence="12">
    <location>
        <begin position="205"/>
        <end position="206"/>
    </location>
    <ligand>
        <name>substrate</name>
    </ligand>
</feature>
<reference evidence="16 17" key="1">
    <citation type="journal article" date="2018" name="Mol. Biol. Evol.">
        <title>Broad Genomic Sampling Reveals a Smut Pathogenic Ancestry of the Fungal Clade Ustilaginomycotina.</title>
        <authorList>
            <person name="Kijpornyongpan T."/>
            <person name="Mondo S.J."/>
            <person name="Barry K."/>
            <person name="Sandor L."/>
            <person name="Lee J."/>
            <person name="Lipzen A."/>
            <person name="Pangilinan J."/>
            <person name="LaButti K."/>
            <person name="Hainaut M."/>
            <person name="Henrissat B."/>
            <person name="Grigoriev I.V."/>
            <person name="Spatafora J.W."/>
            <person name="Aime M.C."/>
        </authorList>
    </citation>
    <scope>NUCLEOTIDE SEQUENCE [LARGE SCALE GENOMIC DNA]</scope>
    <source>
        <strain evidence="16 17">MCA 3645</strain>
    </source>
</reference>
<keyword evidence="8 14" id="KW-0560">Oxidoreductase</keyword>
<evidence type="ECO:0000256" key="5">
    <source>
        <dbReference type="ARBA" id="ARBA00019269"/>
    </source>
</evidence>
<keyword evidence="9 13" id="KW-0408">Iron</keyword>
<feature type="binding site" evidence="12">
    <location>
        <position position="95"/>
    </location>
    <ligand>
        <name>substrate</name>
    </ligand>
</feature>
<dbReference type="GO" id="GO:0019310">
    <property type="term" value="P:inositol catabolic process"/>
    <property type="evidence" value="ECO:0007669"/>
    <property type="project" value="UniProtKB-UniRule"/>
</dbReference>
<dbReference type="PANTHER" id="PTHR12588:SF0">
    <property type="entry name" value="INOSITOL OXYGENASE"/>
    <property type="match status" value="1"/>
</dbReference>
<dbReference type="GO" id="GO:0005737">
    <property type="term" value="C:cytoplasm"/>
    <property type="evidence" value="ECO:0007669"/>
    <property type="project" value="UniProtKB-SubCell"/>
</dbReference>
<evidence type="ECO:0000256" key="12">
    <source>
        <dbReference type="PIRSR" id="PIRSR607828-1"/>
    </source>
</evidence>
<feature type="binding site" evidence="13">
    <location>
        <position position="314"/>
    </location>
    <ligand>
        <name>Fe cation</name>
        <dbReference type="ChEBI" id="CHEBI:24875"/>
        <label>1</label>
    </ligand>
</feature>
<dbReference type="STRING" id="1882483.A0A317XZ33"/>
<evidence type="ECO:0000313" key="16">
    <source>
        <dbReference type="EMBL" id="PWZ03043.1"/>
    </source>
</evidence>
<dbReference type="Pfam" id="PF05153">
    <property type="entry name" value="MIOX"/>
    <property type="match status" value="1"/>
</dbReference>
<name>A0A317XZ33_9BASI</name>
<feature type="binding site" evidence="12">
    <location>
        <begin position="149"/>
        <end position="151"/>
    </location>
    <ligand>
        <name>substrate</name>
    </ligand>
</feature>
<feature type="binding site" evidence="13">
    <location>
        <position position="186"/>
    </location>
    <ligand>
        <name>Fe cation</name>
        <dbReference type="ChEBI" id="CHEBI:24875"/>
        <label>1</label>
    </ligand>
</feature>
<evidence type="ECO:0000256" key="8">
    <source>
        <dbReference type="ARBA" id="ARBA00023002"/>
    </source>
</evidence>
<feature type="compositionally biased region" description="Low complexity" evidence="15">
    <location>
        <begin position="1"/>
        <end position="13"/>
    </location>
</feature>
<feature type="binding site" evidence="13">
    <location>
        <position position="256"/>
    </location>
    <ligand>
        <name>Fe cation</name>
        <dbReference type="ChEBI" id="CHEBI:24875"/>
        <label>1</label>
    </ligand>
</feature>
<organism evidence="16 17">
    <name type="scientific">Testicularia cyperi</name>
    <dbReference type="NCBI Taxonomy" id="1882483"/>
    <lineage>
        <taxon>Eukaryota</taxon>
        <taxon>Fungi</taxon>
        <taxon>Dikarya</taxon>
        <taxon>Basidiomycota</taxon>
        <taxon>Ustilaginomycotina</taxon>
        <taxon>Ustilaginomycetes</taxon>
        <taxon>Ustilaginales</taxon>
        <taxon>Anthracoideaceae</taxon>
        <taxon>Testicularia</taxon>
    </lineage>
</organism>
<keyword evidence="17" id="KW-1185">Reference proteome</keyword>
<feature type="region of interest" description="Disordered" evidence="15">
    <location>
        <begin position="1"/>
        <end position="42"/>
    </location>
</feature>
<dbReference type="InterPro" id="IPR007828">
    <property type="entry name" value="Inositol_oxygenase"/>
</dbReference>
<dbReference type="InParanoid" id="A0A317XZ33"/>
<comment type="cofactor">
    <cofactor evidence="13 14">
        <name>Fe cation</name>
        <dbReference type="ChEBI" id="CHEBI:24875"/>
    </cofactor>
    <text evidence="13 14">Binds 2 iron ions per subunit.</text>
</comment>
<evidence type="ECO:0000256" key="2">
    <source>
        <dbReference type="ARBA" id="ARBA00005167"/>
    </source>
</evidence>
<evidence type="ECO:0000256" key="11">
    <source>
        <dbReference type="ARBA" id="ARBA00048271"/>
    </source>
</evidence>
<evidence type="ECO:0000256" key="14">
    <source>
        <dbReference type="RuleBase" id="RU367039"/>
    </source>
</evidence>
<dbReference type="SUPFAM" id="SSF109604">
    <property type="entry name" value="HD-domain/PDEase-like"/>
    <property type="match status" value="1"/>
</dbReference>
<dbReference type="OrthoDB" id="5151075at2759"/>
<evidence type="ECO:0000256" key="4">
    <source>
        <dbReference type="ARBA" id="ARBA00011919"/>
    </source>
</evidence>
<feature type="binding site" evidence="12">
    <location>
        <begin position="281"/>
        <end position="282"/>
    </location>
    <ligand>
        <name>substrate</name>
    </ligand>
</feature>
<protein>
    <recommendedName>
        <fullName evidence="5 14">Inositol oxygenase</fullName>
        <ecNumber evidence="4 14">1.13.99.1</ecNumber>
    </recommendedName>
    <alternativeName>
        <fullName evidence="10 14">Myo-inositol oxygenase</fullName>
    </alternativeName>
</protein>
<dbReference type="AlphaFoldDB" id="A0A317XZ33"/>
<feature type="binding site" evidence="13">
    <location>
        <position position="162"/>
    </location>
    <ligand>
        <name>Fe cation</name>
        <dbReference type="ChEBI" id="CHEBI:24875"/>
        <label>1</label>
    </ligand>
</feature>
<evidence type="ECO:0000256" key="3">
    <source>
        <dbReference type="ARBA" id="ARBA00005286"/>
    </source>
</evidence>
<comment type="pathway">
    <text evidence="2 14">Polyol metabolism; myo-inositol degradation into D-glucuronate; D-glucuronate from myo-inositol: step 1/1.</text>
</comment>
<dbReference type="GO" id="GO:0050113">
    <property type="term" value="F:inositol oxygenase activity"/>
    <property type="evidence" value="ECO:0007669"/>
    <property type="project" value="UniProtKB-UniRule"/>
</dbReference>
<feature type="binding site" evidence="13">
    <location>
        <position position="281"/>
    </location>
    <ligand>
        <name>Fe cation</name>
        <dbReference type="ChEBI" id="CHEBI:24875"/>
        <label>1</label>
    </ligand>
</feature>
<dbReference type="UniPathway" id="UPA00111">
    <property type="reaction ID" value="UER00527"/>
</dbReference>
<comment type="subcellular location">
    <subcellularLocation>
        <location evidence="1 14">Cytoplasm</location>
    </subcellularLocation>
</comment>
<evidence type="ECO:0000256" key="9">
    <source>
        <dbReference type="ARBA" id="ARBA00023004"/>
    </source>
</evidence>
<evidence type="ECO:0000256" key="7">
    <source>
        <dbReference type="ARBA" id="ARBA00022723"/>
    </source>
</evidence>
<keyword evidence="6 14" id="KW-0963">Cytoplasm</keyword>
<dbReference type="Gene3D" id="1.10.3210.10">
    <property type="entry name" value="Hypothetical protein af1432"/>
    <property type="match status" value="1"/>
</dbReference>
<dbReference type="GO" id="GO:0005506">
    <property type="term" value="F:iron ion binding"/>
    <property type="evidence" value="ECO:0007669"/>
    <property type="project" value="InterPro"/>
</dbReference>
<evidence type="ECO:0000256" key="15">
    <source>
        <dbReference type="SAM" id="MobiDB-lite"/>
    </source>
</evidence>
<evidence type="ECO:0000313" key="17">
    <source>
        <dbReference type="Proteomes" id="UP000246740"/>
    </source>
</evidence>
<evidence type="ECO:0000256" key="6">
    <source>
        <dbReference type="ARBA" id="ARBA00022490"/>
    </source>
</evidence>